<keyword evidence="2" id="KW-1185">Reference proteome</keyword>
<dbReference type="Proteomes" id="UP000249254">
    <property type="component" value="Unassembled WGS sequence"/>
</dbReference>
<name>A0A328AMY8_9CAUL</name>
<proteinExistence type="predicted"/>
<reference evidence="2" key="1">
    <citation type="submission" date="2018-05" db="EMBL/GenBank/DDBJ databases">
        <authorList>
            <person name="Li X."/>
        </authorList>
    </citation>
    <scope>NUCLEOTIDE SEQUENCE [LARGE SCALE GENOMIC DNA]</scope>
    <source>
        <strain evidence="2">LX32</strain>
    </source>
</reference>
<evidence type="ECO:0000313" key="2">
    <source>
        <dbReference type="Proteomes" id="UP000249254"/>
    </source>
</evidence>
<organism evidence="1 2">
    <name type="scientific">Phenylobacterium soli</name>
    <dbReference type="NCBI Taxonomy" id="2170551"/>
    <lineage>
        <taxon>Bacteria</taxon>
        <taxon>Pseudomonadati</taxon>
        <taxon>Pseudomonadota</taxon>
        <taxon>Alphaproteobacteria</taxon>
        <taxon>Caulobacterales</taxon>
        <taxon>Caulobacteraceae</taxon>
        <taxon>Phenylobacterium</taxon>
    </lineage>
</organism>
<protein>
    <submittedName>
        <fullName evidence="1">Uncharacterized protein</fullName>
    </submittedName>
</protein>
<accession>A0A328AMY8</accession>
<gene>
    <name evidence="1" type="ORF">DJ017_09725</name>
</gene>
<sequence length="61" mass="6425">MVHSSAAAFSHFGLTLEPLPVEKPTVGAERVVARSHAAAPAPQKIADCPIRRVRPAVDAKV</sequence>
<dbReference type="EMBL" id="QFYQ01000001">
    <property type="protein sequence ID" value="RAK54784.1"/>
    <property type="molecule type" value="Genomic_DNA"/>
</dbReference>
<comment type="caution">
    <text evidence="1">The sequence shown here is derived from an EMBL/GenBank/DDBJ whole genome shotgun (WGS) entry which is preliminary data.</text>
</comment>
<evidence type="ECO:0000313" key="1">
    <source>
        <dbReference type="EMBL" id="RAK54784.1"/>
    </source>
</evidence>
<dbReference type="AlphaFoldDB" id="A0A328AMY8"/>